<keyword evidence="2" id="KW-0067">ATP-binding</keyword>
<dbReference type="Proteomes" id="UP000194127">
    <property type="component" value="Unassembled WGS sequence"/>
</dbReference>
<evidence type="ECO:0000313" key="3">
    <source>
        <dbReference type="EMBL" id="OSX55913.1"/>
    </source>
</evidence>
<dbReference type="GeneID" id="36322979"/>
<proteinExistence type="predicted"/>
<dbReference type="InterPro" id="IPR036465">
    <property type="entry name" value="vWFA_dom_sf"/>
</dbReference>
<dbReference type="PANTHER" id="PTHR48103">
    <property type="entry name" value="MIDASIN-RELATED"/>
    <property type="match status" value="1"/>
</dbReference>
<dbReference type="STRING" id="670580.A0A1X6MIM8"/>
<keyword evidence="4" id="KW-1185">Reference proteome</keyword>
<evidence type="ECO:0000256" key="2">
    <source>
        <dbReference type="ARBA" id="ARBA00022840"/>
    </source>
</evidence>
<dbReference type="GO" id="GO:0005634">
    <property type="term" value="C:nucleus"/>
    <property type="evidence" value="ECO:0007669"/>
    <property type="project" value="TreeGrafter"/>
</dbReference>
<dbReference type="GO" id="GO:0000055">
    <property type="term" value="P:ribosomal large subunit export from nucleus"/>
    <property type="evidence" value="ECO:0007669"/>
    <property type="project" value="TreeGrafter"/>
</dbReference>
<dbReference type="PANTHER" id="PTHR48103:SF2">
    <property type="entry name" value="MIDASIN"/>
    <property type="match status" value="1"/>
</dbReference>
<gene>
    <name evidence="3" type="ORF">POSPLADRAFT_1042068</name>
</gene>
<organism evidence="3 4">
    <name type="scientific">Postia placenta MAD-698-R-SB12</name>
    <dbReference type="NCBI Taxonomy" id="670580"/>
    <lineage>
        <taxon>Eukaryota</taxon>
        <taxon>Fungi</taxon>
        <taxon>Dikarya</taxon>
        <taxon>Basidiomycota</taxon>
        <taxon>Agaricomycotina</taxon>
        <taxon>Agaricomycetes</taxon>
        <taxon>Polyporales</taxon>
        <taxon>Adustoporiaceae</taxon>
        <taxon>Rhodonia</taxon>
    </lineage>
</organism>
<sequence length="212" mass="23843">MAESHSVHLAYETLALVSKALSRLEVGDVAIAKFGESVDVLHGFDSGPFTDQAGMRIVSAFQFDQKATQVLSLVETSLRLLEQARERRSMSSATAADLWQLEIIISDGMCQDHEKLRTVLRKAEEERVMVVFIILDSLHARSSSDSGNANQNSILSMNQVAYKNIDGRLDLHVERYLDSFPFEYYVVLRDVEALPEVLSGTLKQFFERVTEQ</sequence>
<evidence type="ECO:0000256" key="1">
    <source>
        <dbReference type="ARBA" id="ARBA00022741"/>
    </source>
</evidence>
<dbReference type="GO" id="GO:0000027">
    <property type="term" value="P:ribosomal large subunit assembly"/>
    <property type="evidence" value="ECO:0007669"/>
    <property type="project" value="TreeGrafter"/>
</dbReference>
<dbReference type="EMBL" id="KZ110769">
    <property type="protein sequence ID" value="OSX55913.1"/>
    <property type="molecule type" value="Genomic_DNA"/>
</dbReference>
<dbReference type="GO" id="GO:0005524">
    <property type="term" value="F:ATP binding"/>
    <property type="evidence" value="ECO:0007669"/>
    <property type="project" value="UniProtKB-KW"/>
</dbReference>
<evidence type="ECO:0008006" key="5">
    <source>
        <dbReference type="Google" id="ProtNLM"/>
    </source>
</evidence>
<dbReference type="AlphaFoldDB" id="A0A1X6MIM8"/>
<reference evidence="3 4" key="1">
    <citation type="submission" date="2017-04" db="EMBL/GenBank/DDBJ databases">
        <title>Genome Sequence of the Model Brown-Rot Fungus Postia placenta SB12.</title>
        <authorList>
            <consortium name="DOE Joint Genome Institute"/>
            <person name="Gaskell J."/>
            <person name="Kersten P."/>
            <person name="Larrondo L.F."/>
            <person name="Canessa P."/>
            <person name="Martinez D."/>
            <person name="Hibbett D."/>
            <person name="Schmoll M."/>
            <person name="Kubicek C.P."/>
            <person name="Martinez A.T."/>
            <person name="Yadav J."/>
            <person name="Master E."/>
            <person name="Magnuson J.K."/>
            <person name="James T."/>
            <person name="Yaver D."/>
            <person name="Berka R."/>
            <person name="Labutti K."/>
            <person name="Lipzen A."/>
            <person name="Aerts A."/>
            <person name="Barry K."/>
            <person name="Henrissat B."/>
            <person name="Blanchette R."/>
            <person name="Grigoriev I."/>
            <person name="Cullen D."/>
        </authorList>
    </citation>
    <scope>NUCLEOTIDE SEQUENCE [LARGE SCALE GENOMIC DNA]</scope>
    <source>
        <strain evidence="3 4">MAD-698-R-SB12</strain>
    </source>
</reference>
<dbReference type="RefSeq" id="XP_024332707.1">
    <property type="nucleotide sequence ID" value="XM_024478029.1"/>
</dbReference>
<dbReference type="SUPFAM" id="SSF53300">
    <property type="entry name" value="vWA-like"/>
    <property type="match status" value="1"/>
</dbReference>
<keyword evidence="1" id="KW-0547">Nucleotide-binding</keyword>
<name>A0A1X6MIM8_9APHY</name>
<evidence type="ECO:0000313" key="4">
    <source>
        <dbReference type="Proteomes" id="UP000194127"/>
    </source>
</evidence>
<dbReference type="OrthoDB" id="5186at2759"/>
<protein>
    <recommendedName>
        <fullName evidence="5">VWFA domain-containing protein</fullName>
    </recommendedName>
</protein>
<accession>A0A1X6MIM8</accession>
<dbReference type="GO" id="GO:0030687">
    <property type="term" value="C:preribosome, large subunit precursor"/>
    <property type="evidence" value="ECO:0007669"/>
    <property type="project" value="TreeGrafter"/>
</dbReference>